<gene>
    <name evidence="1" type="ORF">V3851_10450</name>
</gene>
<evidence type="ECO:0000313" key="1">
    <source>
        <dbReference type="EMBL" id="MEF2966251.1"/>
    </source>
</evidence>
<comment type="caution">
    <text evidence="1">The sequence shown here is derived from an EMBL/GenBank/DDBJ whole genome shotgun (WGS) entry which is preliminary data.</text>
</comment>
<proteinExistence type="predicted"/>
<reference evidence="1 2" key="1">
    <citation type="submission" date="2024-02" db="EMBL/GenBank/DDBJ databases">
        <title>A nitrogen-fixing paenibacillus bacterium.</title>
        <authorList>
            <person name="Zhang W.L."/>
            <person name="Chen S.F."/>
        </authorList>
    </citation>
    <scope>NUCLEOTIDE SEQUENCE [LARGE SCALE GENOMIC DNA]</scope>
    <source>
        <strain evidence="1 2">M1</strain>
    </source>
</reference>
<dbReference type="Proteomes" id="UP001306950">
    <property type="component" value="Unassembled WGS sequence"/>
</dbReference>
<dbReference type="RefSeq" id="WP_331846478.1">
    <property type="nucleotide sequence ID" value="NZ_JAZHPZ010000004.1"/>
</dbReference>
<accession>A0ABU7VR90</accession>
<dbReference type="EMBL" id="JAZHPZ010000004">
    <property type="protein sequence ID" value="MEF2966251.1"/>
    <property type="molecule type" value="Genomic_DNA"/>
</dbReference>
<evidence type="ECO:0000313" key="2">
    <source>
        <dbReference type="Proteomes" id="UP001306950"/>
    </source>
</evidence>
<name>A0ABU7VR90_9BACL</name>
<organism evidence="1 2">
    <name type="scientific">Paenibacillus haidiansis</name>
    <dbReference type="NCBI Taxonomy" id="1574488"/>
    <lineage>
        <taxon>Bacteria</taxon>
        <taxon>Bacillati</taxon>
        <taxon>Bacillota</taxon>
        <taxon>Bacilli</taxon>
        <taxon>Bacillales</taxon>
        <taxon>Paenibacillaceae</taxon>
        <taxon>Paenibacillus</taxon>
    </lineage>
</organism>
<protein>
    <submittedName>
        <fullName evidence="1">Uncharacterized protein</fullName>
    </submittedName>
</protein>
<sequence length="475" mass="53017">MFDELVNLVQSLTRKEDNAFSFNFDPQMLQIDPLVQESFSKILGHALLIKSAVITINHENSYITVEGIHESDVFHGTAVRILADFFLDNGDLRYHCIVLLPPEWVHEYVQAVEQLLNNLQAISAVRFDLHEPGLAISTIGPLHGPLQQLTNITENIQGFNLIARIELSGEMINTINKLLGLPNTLKFNVGYHAGDPVPMARAIYDEPLSVGILHLDYLMITMAPSQFELSFPLRFQIGEDTILFSAFFSFVNASSFELGMRFSGVQTRNNGIAQEWVNPLGLNWITISGLGGKYRTEPAGFSVIMEGIIKLGEEQKDQMVINVLLELLNGSMPVSFVGKLSHSDESEIPLSRLINSFFQVIIMHWPDDGRIDHFAPWLDDPKVKYFELYFIPGPEPIISPMDPSVTFSPGLGLSAQGSYFGNSALFHVIAESKNSQNLLIRANMDIIDLGDGMVRIEAPPMTVRGHPSILRKMKP</sequence>
<keyword evidence="2" id="KW-1185">Reference proteome</keyword>